<gene>
    <name evidence="3" type="ORF">OFUS_LOCUS25228</name>
</gene>
<evidence type="ECO:0000256" key="2">
    <source>
        <dbReference type="SAM" id="Phobius"/>
    </source>
</evidence>
<accession>A0A8S4Q6C4</accession>
<name>A0A8S4Q6C4_OWEFU</name>
<evidence type="ECO:0000313" key="3">
    <source>
        <dbReference type="EMBL" id="CAH1801439.1"/>
    </source>
</evidence>
<organism evidence="3 4">
    <name type="scientific">Owenia fusiformis</name>
    <name type="common">Polychaete worm</name>
    <dbReference type="NCBI Taxonomy" id="6347"/>
    <lineage>
        <taxon>Eukaryota</taxon>
        <taxon>Metazoa</taxon>
        <taxon>Spiralia</taxon>
        <taxon>Lophotrochozoa</taxon>
        <taxon>Annelida</taxon>
        <taxon>Polychaeta</taxon>
        <taxon>Sedentaria</taxon>
        <taxon>Canalipalpata</taxon>
        <taxon>Sabellida</taxon>
        <taxon>Oweniida</taxon>
        <taxon>Oweniidae</taxon>
        <taxon>Owenia</taxon>
    </lineage>
</organism>
<comment type="caution">
    <text evidence="3">The sequence shown here is derived from an EMBL/GenBank/DDBJ whole genome shotgun (WGS) entry which is preliminary data.</text>
</comment>
<keyword evidence="4" id="KW-1185">Reference proteome</keyword>
<dbReference type="EMBL" id="CAIIXF020000012">
    <property type="protein sequence ID" value="CAH1801439.1"/>
    <property type="molecule type" value="Genomic_DNA"/>
</dbReference>
<protein>
    <submittedName>
        <fullName evidence="3">Uncharacterized protein</fullName>
    </submittedName>
</protein>
<keyword evidence="2" id="KW-1133">Transmembrane helix</keyword>
<dbReference type="Proteomes" id="UP000749559">
    <property type="component" value="Unassembled WGS sequence"/>
</dbReference>
<evidence type="ECO:0000256" key="1">
    <source>
        <dbReference type="SAM" id="MobiDB-lite"/>
    </source>
</evidence>
<sequence>MSGRVHNSGNGYGPIPSGREVPDEAHDAAGYLKPEYLRYSTVNEVHTMNNTNEIANMNGDRESDANTENAITIKKKAKIVKYVSLKCAIGVVVLSVAVNIVFIVWITLLIKGNFEVFHIAWILPCIHS</sequence>
<evidence type="ECO:0000313" key="4">
    <source>
        <dbReference type="Proteomes" id="UP000749559"/>
    </source>
</evidence>
<keyword evidence="2" id="KW-0812">Transmembrane</keyword>
<keyword evidence="2" id="KW-0472">Membrane</keyword>
<reference evidence="3" key="1">
    <citation type="submission" date="2022-03" db="EMBL/GenBank/DDBJ databases">
        <authorList>
            <person name="Martin C."/>
        </authorList>
    </citation>
    <scope>NUCLEOTIDE SEQUENCE</scope>
</reference>
<dbReference type="AlphaFoldDB" id="A0A8S4Q6C4"/>
<feature type="transmembrane region" description="Helical" evidence="2">
    <location>
        <begin position="83"/>
        <end position="108"/>
    </location>
</feature>
<proteinExistence type="predicted"/>
<feature type="region of interest" description="Disordered" evidence="1">
    <location>
        <begin position="1"/>
        <end position="22"/>
    </location>
</feature>